<protein>
    <submittedName>
        <fullName evidence="2">Uncharacterized protein</fullName>
    </submittedName>
</protein>
<gene>
    <name evidence="2" type="ORF">MM415A01720_0006</name>
</gene>
<sequence>MEGDWGGDWGDYGWGEGYDSDYDASYDSDWGDVTGGFDLSGFADVAVGNVGDVTGGAAAGGYAGLGATAGAPSGQVDEGWGGGQLSYSPFGEAGKALTTLAKPATLVAPAVGAFLALAGLAAKSYTYTGESTPAPATTDADREGDMNVSGPGTVAQIAPSAITTIGATPSTLEPIEPDILQSLIPTSMRRTLTPAEIDARNALQAERESALTQQRASEEARLLRELSLRDVSQLGGMGGRYVEPTTASERFVGKPPTLGQSAHYWP</sequence>
<reference evidence="2" key="1">
    <citation type="submission" date="2020-03" db="EMBL/GenBank/DDBJ databases">
        <title>The deep terrestrial virosphere.</title>
        <authorList>
            <person name="Holmfeldt K."/>
            <person name="Nilsson E."/>
            <person name="Simone D."/>
            <person name="Lopez-Fernandez M."/>
            <person name="Wu X."/>
            <person name="de Brujin I."/>
            <person name="Lundin D."/>
            <person name="Andersson A."/>
            <person name="Bertilsson S."/>
            <person name="Dopson M."/>
        </authorList>
    </citation>
    <scope>NUCLEOTIDE SEQUENCE</scope>
    <source>
        <strain evidence="2">MM415A01720</strain>
    </source>
</reference>
<proteinExistence type="predicted"/>
<feature type="region of interest" description="Disordered" evidence="1">
    <location>
        <begin position="128"/>
        <end position="147"/>
    </location>
</feature>
<feature type="region of interest" description="Disordered" evidence="1">
    <location>
        <begin position="239"/>
        <end position="266"/>
    </location>
</feature>
<dbReference type="AlphaFoldDB" id="A0A6M3K1W9"/>
<dbReference type="EMBL" id="MT142180">
    <property type="protein sequence ID" value="QJA75708.1"/>
    <property type="molecule type" value="Genomic_DNA"/>
</dbReference>
<accession>A0A6M3K1W9</accession>
<name>A0A6M3K1W9_9ZZZZ</name>
<evidence type="ECO:0000256" key="1">
    <source>
        <dbReference type="SAM" id="MobiDB-lite"/>
    </source>
</evidence>
<organism evidence="2">
    <name type="scientific">viral metagenome</name>
    <dbReference type="NCBI Taxonomy" id="1070528"/>
    <lineage>
        <taxon>unclassified sequences</taxon>
        <taxon>metagenomes</taxon>
        <taxon>organismal metagenomes</taxon>
    </lineage>
</organism>
<evidence type="ECO:0000313" key="2">
    <source>
        <dbReference type="EMBL" id="QJA75708.1"/>
    </source>
</evidence>